<keyword evidence="2" id="KW-1185">Reference proteome</keyword>
<sequence length="119" mass="12815">MVNFAHKAGGCLKLPDVDSSSTVVQRGQGWLGFAPGMMGYKAQVVASAIALPICRKIEKGGRSTIDFPLLIFVNFRGLKPPHPMVNQGGSWVGFVEGNESFKMVVVASKNSIRVGRNRP</sequence>
<proteinExistence type="predicted"/>
<organism evidence="1 2">
    <name type="scientific">Pyrus ussuriensis x Pyrus communis</name>
    <dbReference type="NCBI Taxonomy" id="2448454"/>
    <lineage>
        <taxon>Eukaryota</taxon>
        <taxon>Viridiplantae</taxon>
        <taxon>Streptophyta</taxon>
        <taxon>Embryophyta</taxon>
        <taxon>Tracheophyta</taxon>
        <taxon>Spermatophyta</taxon>
        <taxon>Magnoliopsida</taxon>
        <taxon>eudicotyledons</taxon>
        <taxon>Gunneridae</taxon>
        <taxon>Pentapetalae</taxon>
        <taxon>rosids</taxon>
        <taxon>fabids</taxon>
        <taxon>Rosales</taxon>
        <taxon>Rosaceae</taxon>
        <taxon>Amygdaloideae</taxon>
        <taxon>Maleae</taxon>
        <taxon>Pyrus</taxon>
    </lineage>
</organism>
<protein>
    <submittedName>
        <fullName evidence="1">S2-RNase</fullName>
    </submittedName>
</protein>
<reference evidence="1 2" key="1">
    <citation type="submission" date="2019-09" db="EMBL/GenBank/DDBJ databases">
        <authorList>
            <person name="Ou C."/>
        </authorList>
    </citation>
    <scope>NUCLEOTIDE SEQUENCE [LARGE SCALE GENOMIC DNA]</scope>
    <source>
        <strain evidence="1">S2</strain>
        <tissue evidence="1">Leaf</tissue>
    </source>
</reference>
<dbReference type="Proteomes" id="UP000327157">
    <property type="component" value="Unassembled WGS sequence"/>
</dbReference>
<accession>A0A5N5GA01</accession>
<evidence type="ECO:0000313" key="2">
    <source>
        <dbReference type="Proteomes" id="UP000327157"/>
    </source>
</evidence>
<gene>
    <name evidence="1" type="ORF">D8674_041199</name>
</gene>
<evidence type="ECO:0000313" key="1">
    <source>
        <dbReference type="EMBL" id="KAB2612037.1"/>
    </source>
</evidence>
<dbReference type="AlphaFoldDB" id="A0A5N5GA01"/>
<comment type="caution">
    <text evidence="1">The sequence shown here is derived from an EMBL/GenBank/DDBJ whole genome shotgun (WGS) entry which is preliminary data.</text>
</comment>
<reference evidence="1 2" key="2">
    <citation type="submission" date="2019-11" db="EMBL/GenBank/DDBJ databases">
        <title>A de novo genome assembly of a pear dwarfing rootstock.</title>
        <authorList>
            <person name="Wang F."/>
            <person name="Wang J."/>
            <person name="Li S."/>
            <person name="Zhang Y."/>
            <person name="Fang M."/>
            <person name="Ma L."/>
            <person name="Zhao Y."/>
            <person name="Jiang S."/>
        </authorList>
    </citation>
    <scope>NUCLEOTIDE SEQUENCE [LARGE SCALE GENOMIC DNA]</scope>
    <source>
        <strain evidence="1">S2</strain>
        <tissue evidence="1">Leaf</tissue>
    </source>
</reference>
<dbReference type="EMBL" id="SMOL01000479">
    <property type="protein sequence ID" value="KAB2612037.1"/>
    <property type="molecule type" value="Genomic_DNA"/>
</dbReference>
<name>A0A5N5GA01_9ROSA</name>